<accession>A0ACC2NES1</accession>
<dbReference type="EMBL" id="CM056743">
    <property type="protein sequence ID" value="KAJ8669744.1"/>
    <property type="molecule type" value="Genomic_DNA"/>
</dbReference>
<name>A0ACC2NES1_9HYME</name>
<organism evidence="1 2">
    <name type="scientific">Eretmocerus hayati</name>
    <dbReference type="NCBI Taxonomy" id="131215"/>
    <lineage>
        <taxon>Eukaryota</taxon>
        <taxon>Metazoa</taxon>
        <taxon>Ecdysozoa</taxon>
        <taxon>Arthropoda</taxon>
        <taxon>Hexapoda</taxon>
        <taxon>Insecta</taxon>
        <taxon>Pterygota</taxon>
        <taxon>Neoptera</taxon>
        <taxon>Endopterygota</taxon>
        <taxon>Hymenoptera</taxon>
        <taxon>Apocrita</taxon>
        <taxon>Proctotrupomorpha</taxon>
        <taxon>Chalcidoidea</taxon>
        <taxon>Aphelinidae</taxon>
        <taxon>Aphelininae</taxon>
        <taxon>Eretmocerus</taxon>
    </lineage>
</organism>
<comment type="caution">
    <text evidence="1">The sequence shown here is derived from an EMBL/GenBank/DDBJ whole genome shotgun (WGS) entry which is preliminary data.</text>
</comment>
<keyword evidence="2" id="KW-1185">Reference proteome</keyword>
<gene>
    <name evidence="1" type="ORF">QAD02_001003</name>
</gene>
<dbReference type="Proteomes" id="UP001239111">
    <property type="component" value="Chromosome 3"/>
</dbReference>
<reference evidence="1" key="1">
    <citation type="submission" date="2023-04" db="EMBL/GenBank/DDBJ databases">
        <title>A chromosome-level genome assembly of the parasitoid wasp Eretmocerus hayati.</title>
        <authorList>
            <person name="Zhong Y."/>
            <person name="Liu S."/>
            <person name="Liu Y."/>
        </authorList>
    </citation>
    <scope>NUCLEOTIDE SEQUENCE</scope>
    <source>
        <strain evidence="1">ZJU_SS_LIU_2023</strain>
    </source>
</reference>
<proteinExistence type="predicted"/>
<evidence type="ECO:0000313" key="1">
    <source>
        <dbReference type="EMBL" id="KAJ8669744.1"/>
    </source>
</evidence>
<protein>
    <submittedName>
        <fullName evidence="1">Uncharacterized protein</fullName>
    </submittedName>
</protein>
<sequence length="989" mass="108926">MASTSLEEKIEKIRLQNEKIRQRYEEVEADKKNAAKSNALVQLVPSDDWPERKEPPEFSAPPKNIQRIINRDHEDRPQRSSGIQERLSKREHKYNQGEGPPPDPKYNFLADSERESRSTNVRGVIDDNDRSQNRNPRNPGRRRGGGRDGDFGGQRMGGPGGDFVGNKNAFFRDNRGPNAFCSRDGSVPEYEAWRAERNRIDEARINRQKTAEGNWRREWDCNKVNVEKEAPRREPNKRDSGNHERRNNFSEDNHTNRSYGTSRTYHGTQRSHAPQENRRSSDQFYDKKQRDGRILGPSIDGRSVIATDQSIKVTVNPNNQSKGSVMSVKVNSPNIVGSGRVGPRQKSRISYSSQSDVEVTSQGMDNLTSHASFAERSIEDVSQKPSSKSPFPQRKKRGDPKSSNSQKNEGGLSELADKTESAKSSHPQPKDQRKPRVQRKIQIVTEGRVKSCGTSDNALPFEYCSDKLSGQNLDSDENCAKQLGNVSKPVIEEIYAIQQIDRSSDNLQADDNLIQEKFGNELEKVSSSNLPKEVPSSGHDKKLEGSDREISSEGQELSAPKDSTTDFENNTDHIGNDGQVHHGSSEKVEKSGTVNESGFSHDAGTGNDELLSASLSNHQSNNQSVQDISDSSPSTDIVPPPGKLGISSTQKPSHLEEVSKNTDEIPPDTAVQDSVEECSKDSNVDNHDGVKDILYKTSEIVSEGTSECQVSLEESVFCDSVSEKLVDRSVESVKEIEQSYQGSNENIEIPVKVSTSAEDSGFVTDDKDNTSSDQTNFTPSQTDSNLTLGSEPVSVAPLETESSTDKSSDETENISEQNIEKLESSNTSFANDSGFIDISTVDEHIEDIKKSDSKGAGCTTALSQDDKPKSDIRSALAELGADEAGKDRMVTDVPANSSLNTQEIVEVSSCDIEKSSETRDSINEAPSDRENIELKVNTANDVISGPDKSGVQSDATLKTLVDSNFDSHTTPGITDEKLKQPLNATTELL</sequence>
<evidence type="ECO:0000313" key="2">
    <source>
        <dbReference type="Proteomes" id="UP001239111"/>
    </source>
</evidence>